<proteinExistence type="predicted"/>
<name>A0A498IX22_MALDO</name>
<comment type="caution">
    <text evidence="1">The sequence shown here is derived from an EMBL/GenBank/DDBJ whole genome shotgun (WGS) entry which is preliminary data.</text>
</comment>
<accession>A0A498IX22</accession>
<protein>
    <submittedName>
        <fullName evidence="1">Uncharacterized protein</fullName>
    </submittedName>
</protein>
<dbReference type="Proteomes" id="UP000290289">
    <property type="component" value="Chromosome 10"/>
</dbReference>
<sequence length="73" mass="8132">MTLFGPFNFVLSRINFLEKDKQACFYKGNHIQDVKKMVDFGQMRGGKREDNGQTHGGSSAAHGIRVLCDASLI</sequence>
<organism evidence="1 2">
    <name type="scientific">Malus domestica</name>
    <name type="common">Apple</name>
    <name type="synonym">Pyrus malus</name>
    <dbReference type="NCBI Taxonomy" id="3750"/>
    <lineage>
        <taxon>Eukaryota</taxon>
        <taxon>Viridiplantae</taxon>
        <taxon>Streptophyta</taxon>
        <taxon>Embryophyta</taxon>
        <taxon>Tracheophyta</taxon>
        <taxon>Spermatophyta</taxon>
        <taxon>Magnoliopsida</taxon>
        <taxon>eudicotyledons</taxon>
        <taxon>Gunneridae</taxon>
        <taxon>Pentapetalae</taxon>
        <taxon>rosids</taxon>
        <taxon>fabids</taxon>
        <taxon>Rosales</taxon>
        <taxon>Rosaceae</taxon>
        <taxon>Amygdaloideae</taxon>
        <taxon>Maleae</taxon>
        <taxon>Malus</taxon>
    </lineage>
</organism>
<evidence type="ECO:0000313" key="2">
    <source>
        <dbReference type="Proteomes" id="UP000290289"/>
    </source>
</evidence>
<evidence type="ECO:0000313" key="1">
    <source>
        <dbReference type="EMBL" id="RXH87750.1"/>
    </source>
</evidence>
<reference evidence="1 2" key="1">
    <citation type="submission" date="2018-10" db="EMBL/GenBank/DDBJ databases">
        <title>A high-quality apple genome assembly.</title>
        <authorList>
            <person name="Hu J."/>
        </authorList>
    </citation>
    <scope>NUCLEOTIDE SEQUENCE [LARGE SCALE GENOMIC DNA]</scope>
    <source>
        <strain evidence="2">cv. HFTH1</strain>
        <tissue evidence="1">Young leaf</tissue>
    </source>
</reference>
<gene>
    <name evidence="1" type="ORF">DVH24_034650</name>
</gene>
<dbReference type="AlphaFoldDB" id="A0A498IX22"/>
<keyword evidence="2" id="KW-1185">Reference proteome</keyword>
<dbReference type="EMBL" id="RDQH01000336">
    <property type="protein sequence ID" value="RXH87750.1"/>
    <property type="molecule type" value="Genomic_DNA"/>
</dbReference>